<keyword evidence="5 18" id="KW-0479">Metal-binding</keyword>
<feature type="binding site" evidence="18">
    <location>
        <position position="187"/>
    </location>
    <ligand>
        <name>(6S)-NADPHX</name>
        <dbReference type="ChEBI" id="CHEBI:64076"/>
    </ligand>
</feature>
<comment type="catalytic activity">
    <reaction evidence="15 17 19">
        <text>(6S)-NADHX + ADP = AMP + phosphate + NADH + H(+)</text>
        <dbReference type="Rhea" id="RHEA:32223"/>
        <dbReference type="ChEBI" id="CHEBI:15378"/>
        <dbReference type="ChEBI" id="CHEBI:43474"/>
        <dbReference type="ChEBI" id="CHEBI:57945"/>
        <dbReference type="ChEBI" id="CHEBI:64074"/>
        <dbReference type="ChEBI" id="CHEBI:456215"/>
        <dbReference type="ChEBI" id="CHEBI:456216"/>
        <dbReference type="EC" id="4.2.1.136"/>
    </reaction>
</comment>
<dbReference type="PROSITE" id="PS51383">
    <property type="entry name" value="YJEF_C_3"/>
    <property type="match status" value="1"/>
</dbReference>
<dbReference type="GO" id="GO:0052856">
    <property type="term" value="F:NAD(P)HX epimerase activity"/>
    <property type="evidence" value="ECO:0007669"/>
    <property type="project" value="UniProtKB-UniRule"/>
</dbReference>
<evidence type="ECO:0000259" key="20">
    <source>
        <dbReference type="PROSITE" id="PS51383"/>
    </source>
</evidence>
<feature type="binding site" evidence="17">
    <location>
        <position position="500"/>
    </location>
    <ligand>
        <name>AMP</name>
        <dbReference type="ChEBI" id="CHEBI:456215"/>
    </ligand>
</feature>
<feature type="domain" description="YjeF C-terminal" evidence="20">
    <location>
        <begin position="252"/>
        <end position="560"/>
    </location>
</feature>
<comment type="cofactor">
    <cofactor evidence="17">
        <name>Mg(2+)</name>
        <dbReference type="ChEBI" id="CHEBI:18420"/>
    </cofactor>
</comment>
<feature type="binding site" evidence="18">
    <location>
        <position position="58"/>
    </location>
    <ligand>
        <name>K(+)</name>
        <dbReference type="ChEBI" id="CHEBI:29103"/>
    </ligand>
</feature>
<reference evidence="23" key="1">
    <citation type="submission" date="2017-09" db="EMBL/GenBank/DDBJ databases">
        <title>Metaegenomics of thermophilic ammonia-oxidizing enrichment culture.</title>
        <authorList>
            <person name="Kato S."/>
            <person name="Suzuki K."/>
        </authorList>
    </citation>
    <scope>NUCLEOTIDE SEQUENCE [LARGE SCALE GENOMIC DNA]</scope>
</reference>
<feature type="binding site" evidence="17">
    <location>
        <position position="357"/>
    </location>
    <ligand>
        <name>(6S)-NADPHX</name>
        <dbReference type="ChEBI" id="CHEBI:64076"/>
    </ligand>
</feature>
<keyword evidence="11 18" id="KW-0413">Isomerase</keyword>
<feature type="binding site" evidence="17">
    <location>
        <position position="434"/>
    </location>
    <ligand>
        <name>(6S)-NADPHX</name>
        <dbReference type="ChEBI" id="CHEBI:64076"/>
    </ligand>
</feature>
<dbReference type="GO" id="GO:0052855">
    <property type="term" value="F:ADP-dependent NAD(P)H-hydrate dehydratase activity"/>
    <property type="evidence" value="ECO:0007669"/>
    <property type="project" value="UniProtKB-UniRule"/>
</dbReference>
<keyword evidence="13" id="KW-0511">Multifunctional enzyme</keyword>
<dbReference type="EMBL" id="BEHY01000020">
    <property type="protein sequence ID" value="GBD08887.1"/>
    <property type="molecule type" value="Genomic_DNA"/>
</dbReference>
<evidence type="ECO:0000256" key="14">
    <source>
        <dbReference type="ARBA" id="ARBA00025153"/>
    </source>
</evidence>
<dbReference type="CDD" id="cd01171">
    <property type="entry name" value="YXKO-related"/>
    <property type="match status" value="1"/>
</dbReference>
<comment type="catalytic activity">
    <reaction evidence="1 18 19">
        <text>(6R)-NADHX = (6S)-NADHX</text>
        <dbReference type="Rhea" id="RHEA:32215"/>
        <dbReference type="ChEBI" id="CHEBI:64074"/>
        <dbReference type="ChEBI" id="CHEBI:64075"/>
        <dbReference type="EC" id="5.1.99.6"/>
    </reaction>
</comment>
<keyword evidence="12 17" id="KW-0456">Lyase</keyword>
<comment type="cofactor">
    <cofactor evidence="18 19">
        <name>K(+)</name>
        <dbReference type="ChEBI" id="CHEBI:29103"/>
    </cofactor>
    <text evidence="18 19">Binds 1 potassium ion per subunit.</text>
</comment>
<sequence length="564" mass="59692">MKVLTVAQMRQAEAAADAAGHTYARMMERAGRAVASEIMRRMSVQGRRILVLVGPGNNGGDGLTAARFLKEAGAEVACYLLKPREETDPVFQAAKAAGCFIAQAEDDRTWRVLRLWVRSAAVIVDALLGTGTTRPLEGDLLRMLQIVRAEVSDRRPWPASFFAPGSPLIPATWAPRTPPEPWLVAVDGPTGMNYDTGELDPHAFHADLTVTFAHPKVGHFRFPAAHAVGELVVADIGIEPKWVPEGAFEVMDGIMARTWCPPRPSDAHKNTFGKVAVVAGSTHYPGAPWLAAQAAARVGAGWVTLAIPRTIYPVLAAKTTEITYILLPDELGVLIPDAVEVLAKAVEGYAAMVLGPGLTQEKEAIAFVHGMFGMERAIRRGRIGFHIEEEEAVRPAAPSFNWPPLIVDADGLNALAQAKDWAARLPGPAILTPHPGEMARLTGLEKAAIEQDRLGIARQFAQTWGHVVVLKGAFTVVAAPDGRALVMPFANPAMATAGTGDVLAGAIAGLRAQGLPPFEAAALGAYLHGMAGERARQEIGAAGVTAGDLIPRLPGALRALSGGG</sequence>
<keyword evidence="8 17" id="KW-0521">NADP</keyword>
<dbReference type="PROSITE" id="PS51385">
    <property type="entry name" value="YJEF_N"/>
    <property type="match status" value="1"/>
</dbReference>
<evidence type="ECO:0000256" key="11">
    <source>
        <dbReference type="ARBA" id="ARBA00023235"/>
    </source>
</evidence>
<dbReference type="EC" id="4.2.1.136" evidence="19"/>
<name>A0A2H5Y615_9CHLR</name>
<dbReference type="Pfam" id="PF03853">
    <property type="entry name" value="YjeF_N"/>
    <property type="match status" value="1"/>
</dbReference>
<accession>A0A2H5Y615</accession>
<evidence type="ECO:0000256" key="10">
    <source>
        <dbReference type="ARBA" id="ARBA00023027"/>
    </source>
</evidence>
<proteinExistence type="inferred from homology"/>
<evidence type="ECO:0000256" key="4">
    <source>
        <dbReference type="ARBA" id="ARBA00009524"/>
    </source>
</evidence>
<dbReference type="InterPro" id="IPR000631">
    <property type="entry name" value="CARKD"/>
</dbReference>
<dbReference type="Proteomes" id="UP000236642">
    <property type="component" value="Unassembled WGS sequence"/>
</dbReference>
<evidence type="ECO:0000313" key="23">
    <source>
        <dbReference type="Proteomes" id="UP000236642"/>
    </source>
</evidence>
<comment type="function">
    <text evidence="17">Catalyzes the dehydration of the S-form of NAD(P)HX at the expense of ADP, which is converted to AMP. Together with NAD(P)HX epimerase, which catalyzes the epimerization of the S- and R-forms, the enzyme allows the repair of both epimers of NAD(P)HX, a damaged form of NAD(P)H that is a result of enzymatic or heat-dependent hydration.</text>
</comment>
<gene>
    <name evidence="22" type="primary">nnr</name>
    <name evidence="17" type="synonym">nnrD</name>
    <name evidence="18" type="synonym">nnrE</name>
    <name evidence="22" type="ORF">HRbin22_01130</name>
</gene>
<dbReference type="Gene3D" id="3.40.50.10260">
    <property type="entry name" value="YjeF N-terminal domain"/>
    <property type="match status" value="1"/>
</dbReference>
<evidence type="ECO:0000256" key="19">
    <source>
        <dbReference type="PIRNR" id="PIRNR017184"/>
    </source>
</evidence>
<comment type="similarity">
    <text evidence="18">Belongs to the NnrE/AIBP family.</text>
</comment>
<dbReference type="InterPro" id="IPR004443">
    <property type="entry name" value="YjeF_N_dom"/>
</dbReference>
<dbReference type="GO" id="GO:0110051">
    <property type="term" value="P:metabolite repair"/>
    <property type="evidence" value="ECO:0007669"/>
    <property type="project" value="TreeGrafter"/>
</dbReference>
<feature type="binding site" evidence="18">
    <location>
        <begin position="129"/>
        <end position="135"/>
    </location>
    <ligand>
        <name>(6S)-NADPHX</name>
        <dbReference type="ChEBI" id="CHEBI:64076"/>
    </ligand>
</feature>
<evidence type="ECO:0000256" key="8">
    <source>
        <dbReference type="ARBA" id="ARBA00022857"/>
    </source>
</evidence>
<protein>
    <recommendedName>
        <fullName evidence="19">Bifunctional NAD(P)H-hydrate repair enzyme</fullName>
    </recommendedName>
    <alternativeName>
        <fullName evidence="19">Nicotinamide nucleotide repair protein</fullName>
    </alternativeName>
    <domain>
        <recommendedName>
            <fullName evidence="19">ADP-dependent (S)-NAD(P)H-hydrate dehydratase</fullName>
            <ecNumber evidence="19">4.2.1.136</ecNumber>
        </recommendedName>
        <alternativeName>
            <fullName evidence="19">ADP-dependent NAD(P)HX dehydratase</fullName>
        </alternativeName>
    </domain>
    <domain>
        <recommendedName>
            <fullName evidence="19">NAD(P)H-hydrate epimerase</fullName>
            <ecNumber evidence="19">5.1.99.6</ecNumber>
        </recommendedName>
    </domain>
</protein>
<evidence type="ECO:0000256" key="13">
    <source>
        <dbReference type="ARBA" id="ARBA00023268"/>
    </source>
</evidence>
<dbReference type="SUPFAM" id="SSF53613">
    <property type="entry name" value="Ribokinase-like"/>
    <property type="match status" value="1"/>
</dbReference>
<evidence type="ECO:0000256" key="15">
    <source>
        <dbReference type="ARBA" id="ARBA00048238"/>
    </source>
</evidence>
<comment type="similarity">
    <text evidence="3 19">In the N-terminal section; belongs to the NnrE/AIBP family.</text>
</comment>
<dbReference type="PIRSF" id="PIRSF017184">
    <property type="entry name" value="Nnr"/>
    <property type="match status" value="1"/>
</dbReference>
<dbReference type="HAMAP" id="MF_01965">
    <property type="entry name" value="NADHX_dehydratase"/>
    <property type="match status" value="1"/>
</dbReference>
<keyword evidence="9 18" id="KW-0630">Potassium</keyword>
<keyword evidence="6 17" id="KW-0547">Nucleotide-binding</keyword>
<evidence type="ECO:0000256" key="17">
    <source>
        <dbReference type="HAMAP-Rule" id="MF_01965"/>
    </source>
</evidence>
<feature type="binding site" evidence="17">
    <location>
        <begin position="471"/>
        <end position="475"/>
    </location>
    <ligand>
        <name>AMP</name>
        <dbReference type="ChEBI" id="CHEBI:456215"/>
    </ligand>
</feature>
<evidence type="ECO:0000256" key="7">
    <source>
        <dbReference type="ARBA" id="ARBA00022840"/>
    </source>
</evidence>
<comment type="function">
    <text evidence="14 19">Bifunctional enzyme that catalyzes the epimerization of the S- and R-forms of NAD(P)HX and the dehydration of the S-form of NAD(P)HX at the expense of ADP, which is converted to AMP. This allows the repair of both epimers of NAD(P)HX, a damaged form of NAD(P)H that is a result of enzymatic or heat-dependent hydration.</text>
</comment>
<dbReference type="GO" id="GO:0005524">
    <property type="term" value="F:ATP binding"/>
    <property type="evidence" value="ECO:0007669"/>
    <property type="project" value="UniProtKB-UniRule"/>
</dbReference>
<feature type="domain" description="YjeF N-terminal" evidence="21">
    <location>
        <begin position="9"/>
        <end position="244"/>
    </location>
</feature>
<feature type="binding site" evidence="18">
    <location>
        <position position="190"/>
    </location>
    <ligand>
        <name>K(+)</name>
        <dbReference type="ChEBI" id="CHEBI:29103"/>
    </ligand>
</feature>
<comment type="function">
    <text evidence="18">Catalyzes the epimerization of the S- and R-forms of NAD(P)HX, a damaged form of NAD(P)H that is a result of enzymatic or heat-dependent hydration. This is a prerequisite for the S-specific NAD(P)H-hydrate dehydratase to allow the repair of both epimers of NAD(P)HX.</text>
</comment>
<feature type="binding site" evidence="18">
    <location>
        <begin position="57"/>
        <end position="61"/>
    </location>
    <ligand>
        <name>(6S)-NADPHX</name>
        <dbReference type="ChEBI" id="CHEBI:64076"/>
    </ligand>
</feature>
<dbReference type="GO" id="GO:0046872">
    <property type="term" value="F:metal ion binding"/>
    <property type="evidence" value="ECO:0007669"/>
    <property type="project" value="UniProtKB-UniRule"/>
</dbReference>
<comment type="catalytic activity">
    <reaction evidence="2 18 19">
        <text>(6R)-NADPHX = (6S)-NADPHX</text>
        <dbReference type="Rhea" id="RHEA:32227"/>
        <dbReference type="ChEBI" id="CHEBI:64076"/>
        <dbReference type="ChEBI" id="CHEBI:64077"/>
        <dbReference type="EC" id="5.1.99.6"/>
    </reaction>
</comment>
<keyword evidence="7 17" id="KW-0067">ATP-binding</keyword>
<feature type="binding site" evidence="18">
    <location>
        <position position="125"/>
    </location>
    <ligand>
        <name>K(+)</name>
        <dbReference type="ChEBI" id="CHEBI:29103"/>
    </ligand>
</feature>
<dbReference type="HAMAP" id="MF_01966">
    <property type="entry name" value="NADHX_epimerase"/>
    <property type="match status" value="1"/>
</dbReference>
<dbReference type="Pfam" id="PF01256">
    <property type="entry name" value="Carb_kinase"/>
    <property type="match status" value="1"/>
</dbReference>
<dbReference type="EC" id="5.1.99.6" evidence="19"/>
<dbReference type="SUPFAM" id="SSF64153">
    <property type="entry name" value="YjeF N-terminal domain-like"/>
    <property type="match status" value="1"/>
</dbReference>
<evidence type="ECO:0000256" key="16">
    <source>
        <dbReference type="ARBA" id="ARBA00049209"/>
    </source>
</evidence>
<dbReference type="PROSITE" id="PS01050">
    <property type="entry name" value="YJEF_C_2"/>
    <property type="match status" value="1"/>
</dbReference>
<evidence type="ECO:0000256" key="2">
    <source>
        <dbReference type="ARBA" id="ARBA00000909"/>
    </source>
</evidence>
<dbReference type="PANTHER" id="PTHR12592:SF0">
    <property type="entry name" value="ATP-DEPENDENT (S)-NAD(P)H-HYDRATE DEHYDRATASE"/>
    <property type="match status" value="1"/>
</dbReference>
<dbReference type="NCBIfam" id="TIGR00197">
    <property type="entry name" value="yjeF_nterm"/>
    <property type="match status" value="1"/>
</dbReference>
<keyword evidence="10 17" id="KW-0520">NAD</keyword>
<organism evidence="22 23">
    <name type="scientific">Candidatus Thermoflexus japonica</name>
    <dbReference type="NCBI Taxonomy" id="2035417"/>
    <lineage>
        <taxon>Bacteria</taxon>
        <taxon>Bacillati</taxon>
        <taxon>Chloroflexota</taxon>
        <taxon>Thermoflexia</taxon>
        <taxon>Thermoflexales</taxon>
        <taxon>Thermoflexaceae</taxon>
        <taxon>Thermoflexus</taxon>
    </lineage>
</organism>
<dbReference type="PANTHER" id="PTHR12592">
    <property type="entry name" value="ATP-DEPENDENT (S)-NAD(P)H-HYDRATE DEHYDRATASE FAMILY MEMBER"/>
    <property type="match status" value="1"/>
</dbReference>
<evidence type="ECO:0000256" key="6">
    <source>
        <dbReference type="ARBA" id="ARBA00022741"/>
    </source>
</evidence>
<evidence type="ECO:0000256" key="1">
    <source>
        <dbReference type="ARBA" id="ARBA00000013"/>
    </source>
</evidence>
<evidence type="ECO:0000256" key="5">
    <source>
        <dbReference type="ARBA" id="ARBA00022723"/>
    </source>
</evidence>
<evidence type="ECO:0000313" key="22">
    <source>
        <dbReference type="EMBL" id="GBD08887.1"/>
    </source>
</evidence>
<comment type="caution">
    <text evidence="22">The sequence shown here is derived from an EMBL/GenBank/DDBJ whole genome shotgun (WGS) entry which is preliminary data.</text>
</comment>
<feature type="binding site" evidence="17">
    <location>
        <position position="287"/>
    </location>
    <ligand>
        <name>(6S)-NADPHX</name>
        <dbReference type="ChEBI" id="CHEBI:64076"/>
    </ligand>
</feature>
<comment type="similarity">
    <text evidence="4 19">In the C-terminal section; belongs to the NnrD/CARKD family.</text>
</comment>
<dbReference type="InterPro" id="IPR017953">
    <property type="entry name" value="Carbohydrate_kinase_pred_CS"/>
</dbReference>
<dbReference type="InterPro" id="IPR030677">
    <property type="entry name" value="Nnr"/>
</dbReference>
<evidence type="ECO:0000259" key="21">
    <source>
        <dbReference type="PROSITE" id="PS51385"/>
    </source>
</evidence>
<evidence type="ECO:0000256" key="3">
    <source>
        <dbReference type="ARBA" id="ARBA00006001"/>
    </source>
</evidence>
<dbReference type="InterPro" id="IPR029056">
    <property type="entry name" value="Ribokinase-like"/>
</dbReference>
<dbReference type="Gene3D" id="3.40.1190.20">
    <property type="match status" value="1"/>
</dbReference>
<dbReference type="GO" id="GO:0046496">
    <property type="term" value="P:nicotinamide nucleotide metabolic process"/>
    <property type="evidence" value="ECO:0007669"/>
    <property type="project" value="UniProtKB-UniRule"/>
</dbReference>
<dbReference type="InterPro" id="IPR036652">
    <property type="entry name" value="YjeF_N_dom_sf"/>
</dbReference>
<dbReference type="NCBIfam" id="TIGR00196">
    <property type="entry name" value="yjeF_cterm"/>
    <property type="match status" value="1"/>
</dbReference>
<evidence type="ECO:0000256" key="12">
    <source>
        <dbReference type="ARBA" id="ARBA00023239"/>
    </source>
</evidence>
<evidence type="ECO:0000256" key="18">
    <source>
        <dbReference type="HAMAP-Rule" id="MF_01966"/>
    </source>
</evidence>
<evidence type="ECO:0000256" key="9">
    <source>
        <dbReference type="ARBA" id="ARBA00022958"/>
    </source>
</evidence>
<feature type="binding site" evidence="17">
    <location>
        <position position="501"/>
    </location>
    <ligand>
        <name>(6S)-NADPHX</name>
        <dbReference type="ChEBI" id="CHEBI:64076"/>
    </ligand>
</feature>
<comment type="catalytic activity">
    <reaction evidence="16 17 19">
        <text>(6S)-NADPHX + ADP = AMP + phosphate + NADPH + H(+)</text>
        <dbReference type="Rhea" id="RHEA:32235"/>
        <dbReference type="ChEBI" id="CHEBI:15378"/>
        <dbReference type="ChEBI" id="CHEBI:43474"/>
        <dbReference type="ChEBI" id="CHEBI:57783"/>
        <dbReference type="ChEBI" id="CHEBI:64076"/>
        <dbReference type="ChEBI" id="CHEBI:456215"/>
        <dbReference type="ChEBI" id="CHEBI:456216"/>
        <dbReference type="EC" id="4.2.1.136"/>
    </reaction>
</comment>
<comment type="subunit">
    <text evidence="17">Homotetramer.</text>
</comment>
<comment type="caution">
    <text evidence="18">Lacks conserved residue(s) required for the propagation of feature annotation.</text>
</comment>
<dbReference type="AlphaFoldDB" id="A0A2H5Y615"/>
<comment type="similarity">
    <text evidence="17">Belongs to the NnrD/CARKD family.</text>
</comment>